<proteinExistence type="predicted"/>
<dbReference type="EMBL" id="CP017757">
    <property type="protein sequence ID" value="AQV93199.1"/>
    <property type="molecule type" value="Genomic_DNA"/>
</dbReference>
<sequence>MSIWQARPLEEVPTVLLVSWRILETHNGLRHFVGVRPERGTYRVSTVIVELDVVNLNGVTHSGRKYVLDGPPGEFADEERDYVWAEWCRVNGVSHYRDVTDEVTETPQ</sequence>
<dbReference type="OrthoDB" id="8902190at2"/>
<dbReference type="RefSeq" id="WP_078195590.1">
    <property type="nucleotide sequence ID" value="NZ_CP017757.2"/>
</dbReference>
<evidence type="ECO:0000313" key="2">
    <source>
        <dbReference type="Proteomes" id="UP000189627"/>
    </source>
</evidence>
<dbReference type="KEGG" id="cuh:BJN34_04720"/>
<gene>
    <name evidence="1" type="ORF">BJN34_04720</name>
</gene>
<organism evidence="1 2">
    <name type="scientific">Cupriavidus necator</name>
    <name type="common">Alcaligenes eutrophus</name>
    <name type="synonym">Ralstonia eutropha</name>
    <dbReference type="NCBI Taxonomy" id="106590"/>
    <lineage>
        <taxon>Bacteria</taxon>
        <taxon>Pseudomonadati</taxon>
        <taxon>Pseudomonadota</taxon>
        <taxon>Betaproteobacteria</taxon>
        <taxon>Burkholderiales</taxon>
        <taxon>Burkholderiaceae</taxon>
        <taxon>Cupriavidus</taxon>
    </lineage>
</organism>
<name>A0A1U9UKV0_CUPNE</name>
<reference evidence="2" key="1">
    <citation type="submission" date="2017-02" db="EMBL/GenBank/DDBJ databases">
        <title>Complete genome sequence of Cupriavidus necator strain NH9, a 3-chlorobenzoate degrader.</title>
        <authorList>
            <person name="Moriuchi R."/>
            <person name="Dohra H."/>
            <person name="Ogawa N."/>
        </authorList>
    </citation>
    <scope>NUCLEOTIDE SEQUENCE [LARGE SCALE GENOMIC DNA]</scope>
    <source>
        <strain evidence="2">NH9</strain>
    </source>
</reference>
<protein>
    <submittedName>
        <fullName evidence="1">Uncharacterized protein</fullName>
    </submittedName>
</protein>
<dbReference type="Proteomes" id="UP000189627">
    <property type="component" value="Chromosome 1"/>
</dbReference>
<accession>A0A1U9UKV0</accession>
<evidence type="ECO:0000313" key="1">
    <source>
        <dbReference type="EMBL" id="AQV93199.1"/>
    </source>
</evidence>
<dbReference type="AlphaFoldDB" id="A0A1U9UKV0"/>